<comment type="caution">
    <text evidence="2">The sequence shown here is derived from an EMBL/GenBank/DDBJ whole genome shotgun (WGS) entry which is preliminary data.</text>
</comment>
<dbReference type="Proteomes" id="UP000886998">
    <property type="component" value="Unassembled WGS sequence"/>
</dbReference>
<reference evidence="2" key="1">
    <citation type="submission" date="2020-08" db="EMBL/GenBank/DDBJ databases">
        <title>Multicomponent nature underlies the extraordinary mechanical properties of spider dragline silk.</title>
        <authorList>
            <person name="Kono N."/>
            <person name="Nakamura H."/>
            <person name="Mori M."/>
            <person name="Yoshida Y."/>
            <person name="Ohtoshi R."/>
            <person name="Malay A.D."/>
            <person name="Moran D.A.P."/>
            <person name="Tomita M."/>
            <person name="Numata K."/>
            <person name="Arakawa K."/>
        </authorList>
    </citation>
    <scope>NUCLEOTIDE SEQUENCE</scope>
</reference>
<dbReference type="EMBL" id="BMAV01008278">
    <property type="protein sequence ID" value="GFY51723.1"/>
    <property type="molecule type" value="Genomic_DNA"/>
</dbReference>
<proteinExistence type="predicted"/>
<keyword evidence="3" id="KW-1185">Reference proteome</keyword>
<sequence length="84" mass="9461">MITGVRCLRYADDLVIWTESSKKQAAQLINHGLNLALKVLGRWCDENNMKVNLDKTVSVIYILFDTSTLAYRSVISRACDPGSR</sequence>
<protein>
    <recommendedName>
        <fullName evidence="1">Reverse transcriptase domain-containing protein</fullName>
    </recommendedName>
</protein>
<dbReference type="AlphaFoldDB" id="A0A8X7C2H7"/>
<dbReference type="PROSITE" id="PS50878">
    <property type="entry name" value="RT_POL"/>
    <property type="match status" value="1"/>
</dbReference>
<organism evidence="2 3">
    <name type="scientific">Trichonephila inaurata madagascariensis</name>
    <dbReference type="NCBI Taxonomy" id="2747483"/>
    <lineage>
        <taxon>Eukaryota</taxon>
        <taxon>Metazoa</taxon>
        <taxon>Ecdysozoa</taxon>
        <taxon>Arthropoda</taxon>
        <taxon>Chelicerata</taxon>
        <taxon>Arachnida</taxon>
        <taxon>Araneae</taxon>
        <taxon>Araneomorphae</taxon>
        <taxon>Entelegynae</taxon>
        <taxon>Araneoidea</taxon>
        <taxon>Nephilidae</taxon>
        <taxon>Trichonephila</taxon>
        <taxon>Trichonephila inaurata</taxon>
    </lineage>
</organism>
<feature type="domain" description="Reverse transcriptase" evidence="1">
    <location>
        <begin position="1"/>
        <end position="76"/>
    </location>
</feature>
<dbReference type="Pfam" id="PF00078">
    <property type="entry name" value="RVT_1"/>
    <property type="match status" value="1"/>
</dbReference>
<dbReference type="InterPro" id="IPR000477">
    <property type="entry name" value="RT_dom"/>
</dbReference>
<evidence type="ECO:0000259" key="1">
    <source>
        <dbReference type="PROSITE" id="PS50878"/>
    </source>
</evidence>
<gene>
    <name evidence="2" type="ORF">TNIN_150381</name>
</gene>
<accession>A0A8X7C2H7</accession>
<evidence type="ECO:0000313" key="2">
    <source>
        <dbReference type="EMBL" id="GFY51723.1"/>
    </source>
</evidence>
<evidence type="ECO:0000313" key="3">
    <source>
        <dbReference type="Proteomes" id="UP000886998"/>
    </source>
</evidence>
<name>A0A8X7C2H7_9ARAC</name>